<keyword evidence="7" id="KW-0998">Cell outer membrane</keyword>
<dbReference type="Proteomes" id="UP000295293">
    <property type="component" value="Unassembled WGS sequence"/>
</dbReference>
<evidence type="ECO:0000256" key="4">
    <source>
        <dbReference type="ARBA" id="ARBA00022692"/>
    </source>
</evidence>
<evidence type="ECO:0000256" key="6">
    <source>
        <dbReference type="ARBA" id="ARBA00023136"/>
    </source>
</evidence>
<dbReference type="Pfam" id="PF03349">
    <property type="entry name" value="Toluene_X"/>
    <property type="match status" value="1"/>
</dbReference>
<dbReference type="EMBL" id="SNZH01000010">
    <property type="protein sequence ID" value="TDR41597.1"/>
    <property type="molecule type" value="Genomic_DNA"/>
</dbReference>
<dbReference type="PANTHER" id="PTHR35093">
    <property type="entry name" value="OUTER MEMBRANE PROTEIN NMB0088-RELATED"/>
    <property type="match status" value="1"/>
</dbReference>
<evidence type="ECO:0000256" key="1">
    <source>
        <dbReference type="ARBA" id="ARBA00004571"/>
    </source>
</evidence>
<sequence length="449" mass="47754">MKPSQLQFSRYFLVRGLAAGVLCALSAAYAQHASASAFQLKENSVKALGRAFAGSAAAPDDAAVVVNNPAAMGEVDRAIFQADVTGVQFSTEFSGQGRDAAGRPLSGGDGGNGGVTKPIPALYYIKPLGEQWRLGVAVSAPFGFETDYDQGWVGRYSAYKSMFQSIDLTVSTSYRINDNFSIGASVVGQRTKAELTQAIDFGAVLAGAGAPVLPQSLDGRGKVVGDDWGWGWGIGLLWKPTEADRIGLNFHSQVTHQLSGTGSFQVPAAVTAINPALGSAVFVDTPGTAGFTTPANASASWWHTVNDRLSIGADVGYTRWSTFKNLVVDYANPLQPNTVEAFDWEDTWFGSIGMEYRFNPAWVLRGGIAVDGSPTQLQTRTPRVPDGTRRWVTVGLGYTPSDTLSFDFGYGHIFVNDAHVDTTAATRDRLTGAFDSSGNLLGASAQFRF</sequence>
<dbReference type="SUPFAM" id="SSF56935">
    <property type="entry name" value="Porins"/>
    <property type="match status" value="1"/>
</dbReference>
<dbReference type="AlphaFoldDB" id="A0A4R6YT80"/>
<evidence type="ECO:0000256" key="9">
    <source>
        <dbReference type="SAM" id="SignalP"/>
    </source>
</evidence>
<evidence type="ECO:0000313" key="11">
    <source>
        <dbReference type="Proteomes" id="UP000295293"/>
    </source>
</evidence>
<evidence type="ECO:0000313" key="10">
    <source>
        <dbReference type="EMBL" id="TDR41597.1"/>
    </source>
</evidence>
<organism evidence="10 11">
    <name type="scientific">Tahibacter aquaticus</name>
    <dbReference type="NCBI Taxonomy" id="520092"/>
    <lineage>
        <taxon>Bacteria</taxon>
        <taxon>Pseudomonadati</taxon>
        <taxon>Pseudomonadota</taxon>
        <taxon>Gammaproteobacteria</taxon>
        <taxon>Lysobacterales</taxon>
        <taxon>Rhodanobacteraceae</taxon>
        <taxon>Tahibacter</taxon>
    </lineage>
</organism>
<keyword evidence="6" id="KW-0472">Membrane</keyword>
<evidence type="ECO:0000256" key="7">
    <source>
        <dbReference type="ARBA" id="ARBA00023237"/>
    </source>
</evidence>
<comment type="similarity">
    <text evidence="2">Belongs to the OmpP1/FadL family.</text>
</comment>
<accession>A0A4R6YT80</accession>
<comment type="subcellular location">
    <subcellularLocation>
        <location evidence="1">Cell outer membrane</location>
        <topology evidence="1">Multi-pass membrane protein</topology>
    </subcellularLocation>
</comment>
<keyword evidence="11" id="KW-1185">Reference proteome</keyword>
<dbReference type="PANTHER" id="PTHR35093:SF3">
    <property type="entry name" value="LONG-CHAIN FATTY ACID TRANSPORT PROTEIN"/>
    <property type="match status" value="1"/>
</dbReference>
<keyword evidence="5 9" id="KW-0732">Signal</keyword>
<dbReference type="GO" id="GO:0009279">
    <property type="term" value="C:cell outer membrane"/>
    <property type="evidence" value="ECO:0007669"/>
    <property type="project" value="UniProtKB-SubCell"/>
</dbReference>
<reference evidence="10 11" key="1">
    <citation type="submission" date="2019-03" db="EMBL/GenBank/DDBJ databases">
        <title>Genomic Encyclopedia of Type Strains, Phase IV (KMG-IV): sequencing the most valuable type-strain genomes for metagenomic binning, comparative biology and taxonomic classification.</title>
        <authorList>
            <person name="Goeker M."/>
        </authorList>
    </citation>
    <scope>NUCLEOTIDE SEQUENCE [LARGE SCALE GENOMIC DNA]</scope>
    <source>
        <strain evidence="10 11">DSM 21667</strain>
    </source>
</reference>
<feature type="chain" id="PRO_5020224058" evidence="9">
    <location>
        <begin position="31"/>
        <end position="449"/>
    </location>
</feature>
<comment type="caution">
    <text evidence="10">The sequence shown here is derived from an EMBL/GenBank/DDBJ whole genome shotgun (WGS) entry which is preliminary data.</text>
</comment>
<evidence type="ECO:0000256" key="3">
    <source>
        <dbReference type="ARBA" id="ARBA00022452"/>
    </source>
</evidence>
<evidence type="ECO:0000256" key="2">
    <source>
        <dbReference type="ARBA" id="ARBA00008163"/>
    </source>
</evidence>
<protein>
    <submittedName>
        <fullName evidence="10">Long-chain fatty acid transport protein</fullName>
    </submittedName>
</protein>
<dbReference type="GO" id="GO:0015483">
    <property type="term" value="F:long-chain fatty acid transporting porin activity"/>
    <property type="evidence" value="ECO:0007669"/>
    <property type="project" value="TreeGrafter"/>
</dbReference>
<keyword evidence="3" id="KW-1134">Transmembrane beta strand</keyword>
<dbReference type="InterPro" id="IPR005017">
    <property type="entry name" value="OMPP1/FadL/TodX"/>
</dbReference>
<feature type="signal peptide" evidence="9">
    <location>
        <begin position="1"/>
        <end position="30"/>
    </location>
</feature>
<gene>
    <name evidence="10" type="ORF">DFR29_11080</name>
</gene>
<evidence type="ECO:0000256" key="5">
    <source>
        <dbReference type="ARBA" id="ARBA00022729"/>
    </source>
</evidence>
<dbReference type="RefSeq" id="WP_133819681.1">
    <property type="nucleotide sequence ID" value="NZ_SNZH01000010.1"/>
</dbReference>
<name>A0A4R6YT80_9GAMM</name>
<keyword evidence="4" id="KW-0812">Transmembrane</keyword>
<feature type="region of interest" description="Disordered" evidence="8">
    <location>
        <begin position="94"/>
        <end position="113"/>
    </location>
</feature>
<evidence type="ECO:0000256" key="8">
    <source>
        <dbReference type="SAM" id="MobiDB-lite"/>
    </source>
</evidence>
<dbReference type="OrthoDB" id="19849at2"/>
<proteinExistence type="inferred from homology"/>
<dbReference type="Gene3D" id="2.40.160.60">
    <property type="entry name" value="Outer membrane protein transport protein (OMPP1/FadL/TodX)"/>
    <property type="match status" value="1"/>
</dbReference>